<protein>
    <submittedName>
        <fullName evidence="2">Peptidoglycan-binding domain 1 protein</fullName>
    </submittedName>
</protein>
<dbReference type="KEGG" id="cpy:Cphy_0539"/>
<dbReference type="eggNOG" id="COG3409">
    <property type="taxonomic scope" value="Bacteria"/>
</dbReference>
<dbReference type="Pfam" id="PF01471">
    <property type="entry name" value="PG_binding_1"/>
    <property type="match status" value="1"/>
</dbReference>
<feature type="domain" description="Peptidoglycan binding-like" evidence="1">
    <location>
        <begin position="389"/>
        <end position="449"/>
    </location>
</feature>
<gene>
    <name evidence="2" type="ordered locus">Cphy_0539</name>
</gene>
<dbReference type="Proteomes" id="UP000000370">
    <property type="component" value="Chromosome"/>
</dbReference>
<dbReference type="AlphaFoldDB" id="A9KI92"/>
<evidence type="ECO:0000259" key="1">
    <source>
        <dbReference type="Pfam" id="PF01471"/>
    </source>
</evidence>
<dbReference type="STRING" id="357809.Cphy_0539"/>
<dbReference type="InterPro" id="IPR036365">
    <property type="entry name" value="PGBD-like_sf"/>
</dbReference>
<reference evidence="3" key="1">
    <citation type="submission" date="2007-11" db="EMBL/GenBank/DDBJ databases">
        <title>Complete genome sequence of Clostridium phytofermentans ISDg.</title>
        <authorList>
            <person name="Leschine S.B."/>
            <person name="Warnick T.A."/>
            <person name="Blanchard J.L."/>
            <person name="Schnell D.J."/>
            <person name="Petit E.L."/>
            <person name="LaTouf W.G."/>
            <person name="Copeland A."/>
            <person name="Lucas S."/>
            <person name="Lapidus A."/>
            <person name="Barry K."/>
            <person name="Glavina del Rio T."/>
            <person name="Dalin E."/>
            <person name="Tice H."/>
            <person name="Pitluck S."/>
            <person name="Kiss H."/>
            <person name="Brettin T."/>
            <person name="Bruce D."/>
            <person name="Detter J.C."/>
            <person name="Han C."/>
            <person name="Kuske C."/>
            <person name="Schmutz J."/>
            <person name="Larimer F."/>
            <person name="Land M."/>
            <person name="Hauser L."/>
            <person name="Kyrpides N."/>
            <person name="Kim E.A."/>
            <person name="Richardson P."/>
        </authorList>
    </citation>
    <scope>NUCLEOTIDE SEQUENCE [LARGE SCALE GENOMIC DNA]</scope>
    <source>
        <strain evidence="3">ATCC 700394 / DSM 18823 / ISDg</strain>
    </source>
</reference>
<keyword evidence="3" id="KW-1185">Reference proteome</keyword>
<dbReference type="HOGENOM" id="CLU_027560_0_1_9"/>
<evidence type="ECO:0000313" key="2">
    <source>
        <dbReference type="EMBL" id="ABX40926.1"/>
    </source>
</evidence>
<dbReference type="EMBL" id="CP000885">
    <property type="protein sequence ID" value="ABX40926.1"/>
    <property type="molecule type" value="Genomic_DNA"/>
</dbReference>
<proteinExistence type="predicted"/>
<evidence type="ECO:0000313" key="3">
    <source>
        <dbReference type="Proteomes" id="UP000000370"/>
    </source>
</evidence>
<dbReference type="Gene3D" id="1.10.101.10">
    <property type="entry name" value="PGBD-like superfamily/PGBD"/>
    <property type="match status" value="1"/>
</dbReference>
<dbReference type="InterPro" id="IPR002477">
    <property type="entry name" value="Peptidoglycan-bd-like"/>
</dbReference>
<organism evidence="2 3">
    <name type="scientific">Lachnoclostridium phytofermentans (strain ATCC 700394 / DSM 18823 / ISDg)</name>
    <name type="common">Clostridium phytofermentans</name>
    <dbReference type="NCBI Taxonomy" id="357809"/>
    <lineage>
        <taxon>Bacteria</taxon>
        <taxon>Bacillati</taxon>
        <taxon>Bacillota</taxon>
        <taxon>Clostridia</taxon>
        <taxon>Lachnospirales</taxon>
        <taxon>Lachnospiraceae</taxon>
    </lineage>
</organism>
<sequence>MVYNPYSFRYPTFREGLGLEKDVFSPTMDNQIPRTNMMPRNDYRVYPAQVETQSLGGLVVDVLSARDNRPISNATVGIQFTGDPSTQPIEELQTSDTGRTELVELPAPPVDYSLEPSAPMPYSEYTLTIKAPGFEPVIITGAQILPTVNALQNILLDPTPSAGVRNTAEAFVIPYHTLYGDYPPKILEDEIKPLEEAGEIVLPNVVIPEFIVVHDGVPTDKTAKDYWVPYRDYIKNVASSEIYATWPESTIYANVLAIQSFTLNRVFTEWYRNKGFSFTITSSTAYDHKFMPGRNFFDSISRVVDTIFNNYLSRPNVKQPILTQYCDGKRVSCPEVMTQWGSKTLGDQGYTPIQILRYYYGDSIYINTTYEVSGVPVSFPGYNLTIGSSGSSVMQLQEQLNAIADVYYPIPNVSADGIFGPATAAAVKAFQKQFNLPQSGIVDLPTWYKISGIYVAITRMAEYQ</sequence>
<dbReference type="SUPFAM" id="SSF47090">
    <property type="entry name" value="PGBD-like"/>
    <property type="match status" value="1"/>
</dbReference>
<name>A9KI92_LACP7</name>
<accession>A9KI92</accession>
<dbReference type="InterPro" id="IPR036366">
    <property type="entry name" value="PGBDSf"/>
</dbReference>